<feature type="domain" description="Bacterial Ig-like" evidence="2">
    <location>
        <begin position="45"/>
        <end position="149"/>
    </location>
</feature>
<evidence type="ECO:0000256" key="1">
    <source>
        <dbReference type="SAM" id="SignalP"/>
    </source>
</evidence>
<feature type="chain" id="PRO_5039171091" description="Bacterial Ig-like domain-containing protein" evidence="1">
    <location>
        <begin position="20"/>
        <end position="160"/>
    </location>
</feature>
<keyword evidence="1" id="KW-0732">Signal</keyword>
<protein>
    <recommendedName>
        <fullName evidence="2">Bacterial Ig-like domain-containing protein</fullName>
    </recommendedName>
</protein>
<feature type="signal peptide" evidence="1">
    <location>
        <begin position="1"/>
        <end position="19"/>
    </location>
</feature>
<proteinExistence type="predicted"/>
<comment type="caution">
    <text evidence="3">The sequence shown here is derived from an EMBL/GenBank/DDBJ whole genome shotgun (WGS) entry which is preliminary data.</text>
</comment>
<evidence type="ECO:0000259" key="2">
    <source>
        <dbReference type="Pfam" id="PF20251"/>
    </source>
</evidence>
<dbReference type="OrthoDB" id="9779098at2"/>
<dbReference type="AlphaFoldDB" id="A0A1S2LRQ1"/>
<dbReference type="PROSITE" id="PS51257">
    <property type="entry name" value="PROKAR_LIPOPROTEIN"/>
    <property type="match status" value="1"/>
</dbReference>
<dbReference type="EMBL" id="MLQQ01000002">
    <property type="protein sequence ID" value="OIJ15188.1"/>
    <property type="molecule type" value="Genomic_DNA"/>
</dbReference>
<dbReference type="InterPro" id="IPR046878">
    <property type="entry name" value="Big_14"/>
</dbReference>
<keyword evidence="4" id="KW-1185">Reference proteome</keyword>
<organism evidence="3 4">
    <name type="scientific">Anaerobacillus arseniciselenatis</name>
    <dbReference type="NCBI Taxonomy" id="85682"/>
    <lineage>
        <taxon>Bacteria</taxon>
        <taxon>Bacillati</taxon>
        <taxon>Bacillota</taxon>
        <taxon>Bacilli</taxon>
        <taxon>Bacillales</taxon>
        <taxon>Bacillaceae</taxon>
        <taxon>Anaerobacillus</taxon>
    </lineage>
</organism>
<dbReference type="Proteomes" id="UP000180098">
    <property type="component" value="Unassembled WGS sequence"/>
</dbReference>
<reference evidence="3 4" key="1">
    <citation type="submission" date="2016-10" db="EMBL/GenBank/DDBJ databases">
        <title>Draft genome sequences of four alkaliphilic bacteria belonging to the Anaerobacillus genus.</title>
        <authorList>
            <person name="Bassil N.M."/>
            <person name="Lloyd J.R."/>
        </authorList>
    </citation>
    <scope>NUCLEOTIDE SEQUENCE [LARGE SCALE GENOMIC DNA]</scope>
    <source>
        <strain evidence="3 4">DSM 15340</strain>
    </source>
</reference>
<evidence type="ECO:0000313" key="4">
    <source>
        <dbReference type="Proteomes" id="UP000180098"/>
    </source>
</evidence>
<accession>A0A1S2LRQ1</accession>
<gene>
    <name evidence="3" type="ORF">BKP35_04890</name>
</gene>
<evidence type="ECO:0000313" key="3">
    <source>
        <dbReference type="EMBL" id="OIJ15188.1"/>
    </source>
</evidence>
<name>A0A1S2LRQ1_9BACI</name>
<sequence>MKRFFCLLFCVALSLTLLSGCGSSSNSPKGTDWKPTMYETVNNLDGVSMIVKEGTVSSTGLTVIFENNSDKQCIYGEYFLLEKKIEGRWYEVPIVLDGNYGFNDIGYELAPSDAREWEVDWEWLYGSLDTGDYRIVKDILDFRETGDFDRHYLTAEFTTE</sequence>
<dbReference type="Pfam" id="PF20251">
    <property type="entry name" value="Big_14"/>
    <property type="match status" value="1"/>
</dbReference>